<gene>
    <name evidence="2" type="ORF">Vretimale_11483</name>
</gene>
<organism evidence="2 3">
    <name type="scientific">Volvox reticuliferus</name>
    <dbReference type="NCBI Taxonomy" id="1737510"/>
    <lineage>
        <taxon>Eukaryota</taxon>
        <taxon>Viridiplantae</taxon>
        <taxon>Chlorophyta</taxon>
        <taxon>core chlorophytes</taxon>
        <taxon>Chlorophyceae</taxon>
        <taxon>CS clade</taxon>
        <taxon>Chlamydomonadales</taxon>
        <taxon>Volvocaceae</taxon>
        <taxon>Volvox</taxon>
    </lineage>
</organism>
<dbReference type="Proteomes" id="UP000722791">
    <property type="component" value="Unassembled WGS sequence"/>
</dbReference>
<evidence type="ECO:0000313" key="3">
    <source>
        <dbReference type="Proteomes" id="UP000722791"/>
    </source>
</evidence>
<proteinExistence type="predicted"/>
<evidence type="ECO:0000256" key="1">
    <source>
        <dbReference type="SAM" id="MobiDB-lite"/>
    </source>
</evidence>
<sequence>HKLLHRLRGSSCLRQLANTSLRLGLMVAAAHPRLCLTVTPPQTHVAPSGPRPKLPPRRPPRTPTWWRLGDGYYSGGEGVGMVDGGSRYTVVRKLCLGVRQSKSGGSEGAGIIDGCRNGPDGDGASDGVGWWTEGGFRTNAKERLRDDGAYGMHGITGARAMYGAGMSDAVQIRSDPAGAGPLRVNTIQPPAQLLQQPQWAEQQQTQQQLLLCTSQPGVSYTDEYGRILPGIPFLIQEEVHTWVETCSASEVVNKLKKRKIGGPKSEHFNSIQKH</sequence>
<comment type="caution">
    <text evidence="2">The sequence shown here is derived from an EMBL/GenBank/DDBJ whole genome shotgun (WGS) entry which is preliminary data.</text>
</comment>
<protein>
    <submittedName>
        <fullName evidence="2">Uncharacterized protein</fullName>
    </submittedName>
</protein>
<feature type="non-terminal residue" evidence="2">
    <location>
        <position position="1"/>
    </location>
</feature>
<reference evidence="2" key="1">
    <citation type="journal article" date="2021" name="Proc. Natl. Acad. Sci. U.S.A.">
        <title>Three genomes in the algal genus Volvox reveal the fate of a haploid sex-determining region after a transition to homothallism.</title>
        <authorList>
            <person name="Yamamoto K."/>
            <person name="Hamaji T."/>
            <person name="Kawai-Toyooka H."/>
            <person name="Matsuzaki R."/>
            <person name="Takahashi F."/>
            <person name="Nishimura Y."/>
            <person name="Kawachi M."/>
            <person name="Noguchi H."/>
            <person name="Minakuchi Y."/>
            <person name="Umen J.G."/>
            <person name="Toyoda A."/>
            <person name="Nozaki H."/>
        </authorList>
    </citation>
    <scope>NUCLEOTIDE SEQUENCE</scope>
    <source>
        <strain evidence="2">NIES-3785</strain>
    </source>
</reference>
<evidence type="ECO:0000313" key="2">
    <source>
        <dbReference type="EMBL" id="GIM07331.1"/>
    </source>
</evidence>
<accession>A0A8J4GHR5</accession>
<feature type="region of interest" description="Disordered" evidence="1">
    <location>
        <begin position="39"/>
        <end position="62"/>
    </location>
</feature>
<dbReference type="EMBL" id="BNCQ01000024">
    <property type="protein sequence ID" value="GIM07331.1"/>
    <property type="molecule type" value="Genomic_DNA"/>
</dbReference>
<dbReference type="AlphaFoldDB" id="A0A8J4GHR5"/>
<name>A0A8J4GHR5_9CHLO</name>